<evidence type="ECO:0000313" key="1">
    <source>
        <dbReference type="EMBL" id="MBP2414656.1"/>
    </source>
</evidence>
<dbReference type="RefSeq" id="WP_209682811.1">
    <property type="nucleotide sequence ID" value="NZ_JAGIOI010000001.1"/>
</dbReference>
<protein>
    <submittedName>
        <fullName evidence="1">Uncharacterized protein</fullName>
    </submittedName>
</protein>
<organism evidence="1 2">
    <name type="scientific">Arthrobacter stackebrandtii</name>
    <dbReference type="NCBI Taxonomy" id="272161"/>
    <lineage>
        <taxon>Bacteria</taxon>
        <taxon>Bacillati</taxon>
        <taxon>Actinomycetota</taxon>
        <taxon>Actinomycetes</taxon>
        <taxon>Micrococcales</taxon>
        <taxon>Micrococcaceae</taxon>
        <taxon>Arthrobacter</taxon>
    </lineage>
</organism>
<accession>A0ABS4Z0R8</accession>
<dbReference type="Proteomes" id="UP000711614">
    <property type="component" value="Unassembled WGS sequence"/>
</dbReference>
<comment type="caution">
    <text evidence="1">The sequence shown here is derived from an EMBL/GenBank/DDBJ whole genome shotgun (WGS) entry which is preliminary data.</text>
</comment>
<reference evidence="1 2" key="1">
    <citation type="submission" date="2021-03" db="EMBL/GenBank/DDBJ databases">
        <title>Sequencing the genomes of 1000 actinobacteria strains.</title>
        <authorList>
            <person name="Klenk H.-P."/>
        </authorList>
    </citation>
    <scope>NUCLEOTIDE SEQUENCE [LARGE SCALE GENOMIC DNA]</scope>
    <source>
        <strain evidence="1 2">DSM 16005</strain>
    </source>
</reference>
<keyword evidence="2" id="KW-1185">Reference proteome</keyword>
<evidence type="ECO:0000313" key="2">
    <source>
        <dbReference type="Proteomes" id="UP000711614"/>
    </source>
</evidence>
<sequence length="145" mass="16448">MITADSSLDSIRKEALQRQARQRVDVLDEMRAVKNAVDRGLSQRPIADLLMTSQARVSRLLKAIERRGGDLGQEPEEIILRATAYDTDRKQLVHALQVFPYTFGEDAPYAHEGRIPGTWDQVVACRAQKMLSVEEFDQVRRAIGR</sequence>
<name>A0ABS4Z0R8_9MICC</name>
<dbReference type="EMBL" id="JAGIOI010000001">
    <property type="protein sequence ID" value="MBP2414656.1"/>
    <property type="molecule type" value="Genomic_DNA"/>
</dbReference>
<gene>
    <name evidence="1" type="ORF">JOF48_003455</name>
</gene>
<proteinExistence type="predicted"/>